<name>A0A6G0U771_APHGL</name>
<gene>
    <name evidence="1" type="ORF">AGLY_001638</name>
</gene>
<comment type="caution">
    <text evidence="1">The sequence shown here is derived from an EMBL/GenBank/DDBJ whole genome shotgun (WGS) entry which is preliminary data.</text>
</comment>
<dbReference type="Proteomes" id="UP000475862">
    <property type="component" value="Unassembled WGS sequence"/>
</dbReference>
<protein>
    <submittedName>
        <fullName evidence="1">Uncharacterized protein</fullName>
    </submittedName>
</protein>
<accession>A0A6G0U771</accession>
<dbReference type="EMBL" id="VYZN01000002">
    <property type="protein sequence ID" value="KAE9544459.1"/>
    <property type="molecule type" value="Genomic_DNA"/>
</dbReference>
<sequence length="355" mass="42218">HITCRNNALISNFRYGFRWQSEYPWYIIQVRSKQFSTKSVFLCGCNSKTNHCKYLKFSLHIYISVIYILYMTTEIFDFSKKCLVFEVSIFLAKSKYLKIKYKVPHKLAFANYFVVWLTIIIKELECWPIKKKFILSLKFYSLSSLSDKSSPFRIVFRIELYLLLDSNLISLYIIVNHATPNIQQSDSHFIFIYIISYKKSKPYMARFRGKDSRNICVIIFYETWDKLINLLHCNPFSSPPALKIRKNLYMLLNSSIMYLNLTILRTEKNRTYSYILNNDNPTTPLKKIFLVQLCVQSVLFLQFHKTVRNIIKRNDESSHDDDKKEKRSLCNTIQAIRINICKQPIVRTIEIVPVW</sequence>
<proteinExistence type="predicted"/>
<feature type="non-terminal residue" evidence="1">
    <location>
        <position position="1"/>
    </location>
</feature>
<reference evidence="1 2" key="1">
    <citation type="submission" date="2019-08" db="EMBL/GenBank/DDBJ databases">
        <title>The genome of the soybean aphid Biotype 1, its phylome, world population structure and adaptation to the North American continent.</title>
        <authorList>
            <person name="Giordano R."/>
            <person name="Donthu R.K."/>
            <person name="Hernandez A.G."/>
            <person name="Wright C.L."/>
            <person name="Zimin A.V."/>
        </authorList>
    </citation>
    <scope>NUCLEOTIDE SEQUENCE [LARGE SCALE GENOMIC DNA]</scope>
    <source>
        <tissue evidence="1">Whole aphids</tissue>
    </source>
</reference>
<organism evidence="1 2">
    <name type="scientific">Aphis glycines</name>
    <name type="common">Soybean aphid</name>
    <dbReference type="NCBI Taxonomy" id="307491"/>
    <lineage>
        <taxon>Eukaryota</taxon>
        <taxon>Metazoa</taxon>
        <taxon>Ecdysozoa</taxon>
        <taxon>Arthropoda</taxon>
        <taxon>Hexapoda</taxon>
        <taxon>Insecta</taxon>
        <taxon>Pterygota</taxon>
        <taxon>Neoptera</taxon>
        <taxon>Paraneoptera</taxon>
        <taxon>Hemiptera</taxon>
        <taxon>Sternorrhyncha</taxon>
        <taxon>Aphidomorpha</taxon>
        <taxon>Aphidoidea</taxon>
        <taxon>Aphididae</taxon>
        <taxon>Aphidini</taxon>
        <taxon>Aphis</taxon>
        <taxon>Aphis</taxon>
    </lineage>
</organism>
<evidence type="ECO:0000313" key="1">
    <source>
        <dbReference type="EMBL" id="KAE9544459.1"/>
    </source>
</evidence>
<keyword evidence="2" id="KW-1185">Reference proteome</keyword>
<dbReference type="AlphaFoldDB" id="A0A6G0U771"/>
<evidence type="ECO:0000313" key="2">
    <source>
        <dbReference type="Proteomes" id="UP000475862"/>
    </source>
</evidence>